<dbReference type="EMBL" id="JAFELM010000043">
    <property type="protein sequence ID" value="MBM6619616.1"/>
    <property type="molecule type" value="Genomic_DNA"/>
</dbReference>
<keyword evidence="2 11" id="KW-0547">Nucleotide-binding</keyword>
<dbReference type="SUPFAM" id="SSF52540">
    <property type="entry name" value="P-loop containing nucleoside triphosphate hydrolases"/>
    <property type="match status" value="1"/>
</dbReference>
<dbReference type="InterPro" id="IPR027417">
    <property type="entry name" value="P-loop_NTPase"/>
</dbReference>
<keyword evidence="16" id="KW-1185">Reference proteome</keyword>
<reference evidence="15 16" key="1">
    <citation type="submission" date="2021-02" db="EMBL/GenBank/DDBJ databases">
        <title>Bacillus sp. RD4P76, an endophyte from a halophyte.</title>
        <authorList>
            <person name="Sun J.-Q."/>
        </authorList>
    </citation>
    <scope>NUCLEOTIDE SEQUENCE [LARGE SCALE GENOMIC DNA]</scope>
    <source>
        <strain evidence="15 16">RD4P76</strain>
    </source>
</reference>
<dbReference type="InterPro" id="IPR000212">
    <property type="entry name" value="DNA_helicase_UvrD/REP"/>
</dbReference>
<dbReference type="PANTHER" id="PTHR11070:SF2">
    <property type="entry name" value="ATP-DEPENDENT DNA HELICASE SRS2"/>
    <property type="match status" value="1"/>
</dbReference>
<evidence type="ECO:0000256" key="8">
    <source>
        <dbReference type="ARBA" id="ARBA00034617"/>
    </source>
</evidence>
<dbReference type="PANTHER" id="PTHR11070">
    <property type="entry name" value="UVRD / RECB / PCRA DNA HELICASE FAMILY MEMBER"/>
    <property type="match status" value="1"/>
</dbReference>
<evidence type="ECO:0000259" key="13">
    <source>
        <dbReference type="PROSITE" id="PS51198"/>
    </source>
</evidence>
<sequence>MQPRQFFNSPIGITNKEGPDAMFAETSNSATLISNQEKDAAYFRSLEISGIFLNASQIEAVRHKDGPMLTLAGAGSGKTSVLVCRTGYLLNVHNVDPRQILLVTFSKKAADEMKERIGLLPNLTPGAAKGIQASTFHSFFLTILRSRGYHQEILSSERQKQIMIKQIMKELGMGDTYQPETVLQLISSHKVNMIKDTAWPKETEDARKAYLKYEEWKRRTNKLDFDDILVESYELLSNNLVLLQTLRNRFQYVMVDEFQDTNLLQYELIKLLTAKSQNLFVVGDDDQTIYTFNGARNEFILNFDKQFETAKTIFLDINYRSTTPIVGLGNEVIKHNRKRKVKMLKATKKSVLSPQYCRPATTDDEAKWVINDIKEKLAIGSHRYADFAILHRTANNSRAIFEQLIIDKLPFIQFTGNDKLFYEHWTVKPILDHLRLALNPRDFDAMDGMVGTLYIAREKAMDLIWNEEQKAKKKYPLIHLATLPGLKSFQVEKIKERIKLMKEVKDLEPQSVIKKLRQSFYDKYLETEGLKQATVHKEDLKETLDELEASAKRFATISDFIRFIQEMSEQLTLLKNSKKQTESDAISLMTIHKAKGLEFRTVYLIGASEGILPHITAIEAEKIEDAGPKQSAKEKIEMALEEERRLAYVGITRAMEELYILSPSFYRGKKVEVSRFLLEAFGAQSANTNGSKATVLAWICSSAKCNGWQRIMTHEETESETKECPFCSGEMKKGSKEISSKS</sequence>
<evidence type="ECO:0000256" key="10">
    <source>
        <dbReference type="ARBA" id="ARBA00048988"/>
    </source>
</evidence>
<evidence type="ECO:0000256" key="2">
    <source>
        <dbReference type="ARBA" id="ARBA00022741"/>
    </source>
</evidence>
<accession>A0ABS2DPJ6</accession>
<comment type="catalytic activity">
    <reaction evidence="8">
        <text>Couples ATP hydrolysis with the unwinding of duplex DNA by translocating in the 3'-5' direction.</text>
        <dbReference type="EC" id="5.6.2.4"/>
    </reaction>
</comment>
<evidence type="ECO:0000256" key="11">
    <source>
        <dbReference type="PROSITE-ProRule" id="PRU00560"/>
    </source>
</evidence>
<evidence type="ECO:0000259" key="14">
    <source>
        <dbReference type="PROSITE" id="PS51217"/>
    </source>
</evidence>
<keyword evidence="12" id="KW-0175">Coiled coil</keyword>
<feature type="binding site" evidence="11">
    <location>
        <begin position="72"/>
        <end position="79"/>
    </location>
    <ligand>
        <name>ATP</name>
        <dbReference type="ChEBI" id="CHEBI:30616"/>
    </ligand>
</feature>
<dbReference type="Gene3D" id="3.40.50.300">
    <property type="entry name" value="P-loop containing nucleotide triphosphate hydrolases"/>
    <property type="match status" value="2"/>
</dbReference>
<dbReference type="CDD" id="cd17932">
    <property type="entry name" value="DEXQc_UvrD"/>
    <property type="match status" value="1"/>
</dbReference>
<dbReference type="CDD" id="cd18807">
    <property type="entry name" value="SF1_C_UvrD"/>
    <property type="match status" value="1"/>
</dbReference>
<gene>
    <name evidence="15" type="ORF">JR050_18290</name>
</gene>
<dbReference type="Proteomes" id="UP001518925">
    <property type="component" value="Unassembled WGS sequence"/>
</dbReference>
<dbReference type="InterPro" id="IPR013986">
    <property type="entry name" value="DExx_box_DNA_helicase_dom_sf"/>
</dbReference>
<keyword evidence="3 11" id="KW-0378">Hydrolase</keyword>
<dbReference type="Gene3D" id="1.10.10.160">
    <property type="match status" value="1"/>
</dbReference>
<dbReference type="PROSITE" id="PS51198">
    <property type="entry name" value="UVRD_HELICASE_ATP_BIND"/>
    <property type="match status" value="1"/>
</dbReference>
<evidence type="ECO:0000256" key="4">
    <source>
        <dbReference type="ARBA" id="ARBA00022806"/>
    </source>
</evidence>
<feature type="coiled-coil region" evidence="12">
    <location>
        <begin position="530"/>
        <end position="584"/>
    </location>
</feature>
<organism evidence="15 16">
    <name type="scientific">Bacillus suaedaesalsae</name>
    <dbReference type="NCBI Taxonomy" id="2810349"/>
    <lineage>
        <taxon>Bacteria</taxon>
        <taxon>Bacillati</taxon>
        <taxon>Bacillota</taxon>
        <taxon>Bacilli</taxon>
        <taxon>Bacillales</taxon>
        <taxon>Bacillaceae</taxon>
        <taxon>Bacillus</taxon>
    </lineage>
</organism>
<keyword evidence="6" id="KW-0238">DNA-binding</keyword>
<keyword evidence="7" id="KW-0413">Isomerase</keyword>
<dbReference type="EC" id="5.6.2.4" evidence="9"/>
<protein>
    <recommendedName>
        <fullName evidence="9">DNA 3'-5' helicase</fullName>
        <ecNumber evidence="9">5.6.2.4</ecNumber>
    </recommendedName>
</protein>
<keyword evidence="4 11" id="KW-0347">Helicase</keyword>
<evidence type="ECO:0000256" key="6">
    <source>
        <dbReference type="ARBA" id="ARBA00023125"/>
    </source>
</evidence>
<dbReference type="Pfam" id="PF13361">
    <property type="entry name" value="UvrD_C"/>
    <property type="match status" value="1"/>
</dbReference>
<evidence type="ECO:0000256" key="1">
    <source>
        <dbReference type="ARBA" id="ARBA00009922"/>
    </source>
</evidence>
<keyword evidence="5 11" id="KW-0067">ATP-binding</keyword>
<dbReference type="InterPro" id="IPR025916">
    <property type="entry name" value="YdjO"/>
</dbReference>
<dbReference type="Pfam" id="PF14169">
    <property type="entry name" value="YdjO"/>
    <property type="match status" value="1"/>
</dbReference>
<evidence type="ECO:0000256" key="12">
    <source>
        <dbReference type="SAM" id="Coils"/>
    </source>
</evidence>
<evidence type="ECO:0000256" key="5">
    <source>
        <dbReference type="ARBA" id="ARBA00022840"/>
    </source>
</evidence>
<feature type="domain" description="UvrD-like helicase C-terminal" evidence="14">
    <location>
        <begin position="323"/>
        <end position="596"/>
    </location>
</feature>
<proteinExistence type="inferred from homology"/>
<evidence type="ECO:0000256" key="9">
    <source>
        <dbReference type="ARBA" id="ARBA00034808"/>
    </source>
</evidence>
<evidence type="ECO:0000256" key="7">
    <source>
        <dbReference type="ARBA" id="ARBA00023235"/>
    </source>
</evidence>
<evidence type="ECO:0000313" key="15">
    <source>
        <dbReference type="EMBL" id="MBM6619616.1"/>
    </source>
</evidence>
<dbReference type="PROSITE" id="PS51217">
    <property type="entry name" value="UVRD_HELICASE_CTER"/>
    <property type="match status" value="1"/>
</dbReference>
<evidence type="ECO:0000256" key="3">
    <source>
        <dbReference type="ARBA" id="ARBA00022801"/>
    </source>
</evidence>
<dbReference type="InterPro" id="IPR014016">
    <property type="entry name" value="UvrD-like_ATP-bd"/>
</dbReference>
<comment type="caution">
    <text evidence="15">The sequence shown here is derived from an EMBL/GenBank/DDBJ whole genome shotgun (WGS) entry which is preliminary data.</text>
</comment>
<dbReference type="Pfam" id="PF00580">
    <property type="entry name" value="UvrD-helicase"/>
    <property type="match status" value="1"/>
</dbReference>
<name>A0ABS2DPJ6_9BACI</name>
<comment type="catalytic activity">
    <reaction evidence="10">
        <text>ATP + H2O = ADP + phosphate + H(+)</text>
        <dbReference type="Rhea" id="RHEA:13065"/>
        <dbReference type="ChEBI" id="CHEBI:15377"/>
        <dbReference type="ChEBI" id="CHEBI:15378"/>
        <dbReference type="ChEBI" id="CHEBI:30616"/>
        <dbReference type="ChEBI" id="CHEBI:43474"/>
        <dbReference type="ChEBI" id="CHEBI:456216"/>
        <dbReference type="EC" id="5.6.2.4"/>
    </reaction>
</comment>
<comment type="similarity">
    <text evidence="1">Belongs to the helicase family. UvrD subfamily.</text>
</comment>
<dbReference type="InterPro" id="IPR014017">
    <property type="entry name" value="DNA_helicase_UvrD-like_C"/>
</dbReference>
<evidence type="ECO:0000313" key="16">
    <source>
        <dbReference type="Proteomes" id="UP001518925"/>
    </source>
</evidence>
<dbReference type="Gene3D" id="1.10.486.10">
    <property type="entry name" value="PCRA, domain 4"/>
    <property type="match status" value="1"/>
</dbReference>
<feature type="domain" description="UvrD-like helicase ATP-binding" evidence="13">
    <location>
        <begin position="51"/>
        <end position="322"/>
    </location>
</feature>